<dbReference type="EMBL" id="BLXT01002806">
    <property type="protein sequence ID" value="GFN97790.1"/>
    <property type="molecule type" value="Genomic_DNA"/>
</dbReference>
<name>A0AAV3ZEY1_9GAST</name>
<sequence>MNPWLWNFNEQRQQLQWDRQRQQQLFAMGGNYPQRLQSPWNGPIYAPGLLQKQPLLIGLNQNLRQQAQARPPQKQPLLSGFGQNQRQQAQAPLPQKQPLLNGLNQNQSQQAQALSNDIYDVDELRLARKSFGGFLEQLPSFNKSWRPLQQDDLPNMWEGESGMMEHIVEPFPLPAKGEITPGTSICDPDTLAGPAQRADPETSVTEKPSLQEIQDIPRTAPSESDTHIPSNIVEVSDEDSDVEIVRSSPSQTSSTSSKAILIQNNPQKSRHKRKKTKKKPAVG</sequence>
<keyword evidence="3" id="KW-1185">Reference proteome</keyword>
<dbReference type="Proteomes" id="UP000735302">
    <property type="component" value="Unassembled WGS sequence"/>
</dbReference>
<evidence type="ECO:0000313" key="2">
    <source>
        <dbReference type="EMBL" id="GFN97790.1"/>
    </source>
</evidence>
<evidence type="ECO:0000313" key="3">
    <source>
        <dbReference type="Proteomes" id="UP000735302"/>
    </source>
</evidence>
<feature type="compositionally biased region" description="Basic residues" evidence="1">
    <location>
        <begin position="268"/>
        <end position="283"/>
    </location>
</feature>
<feature type="compositionally biased region" description="Polar residues" evidence="1">
    <location>
        <begin position="202"/>
        <end position="212"/>
    </location>
</feature>
<proteinExistence type="predicted"/>
<comment type="caution">
    <text evidence="2">The sequence shown here is derived from an EMBL/GenBank/DDBJ whole genome shotgun (WGS) entry which is preliminary data.</text>
</comment>
<feature type="compositionally biased region" description="Low complexity" evidence="1">
    <location>
        <begin position="247"/>
        <end position="257"/>
    </location>
</feature>
<protein>
    <submittedName>
        <fullName evidence="2">Uncharacterized protein</fullName>
    </submittedName>
</protein>
<evidence type="ECO:0000256" key="1">
    <source>
        <dbReference type="SAM" id="MobiDB-lite"/>
    </source>
</evidence>
<organism evidence="2 3">
    <name type="scientific">Plakobranchus ocellatus</name>
    <dbReference type="NCBI Taxonomy" id="259542"/>
    <lineage>
        <taxon>Eukaryota</taxon>
        <taxon>Metazoa</taxon>
        <taxon>Spiralia</taxon>
        <taxon>Lophotrochozoa</taxon>
        <taxon>Mollusca</taxon>
        <taxon>Gastropoda</taxon>
        <taxon>Heterobranchia</taxon>
        <taxon>Euthyneura</taxon>
        <taxon>Panpulmonata</taxon>
        <taxon>Sacoglossa</taxon>
        <taxon>Placobranchoidea</taxon>
        <taxon>Plakobranchidae</taxon>
        <taxon>Plakobranchus</taxon>
    </lineage>
</organism>
<reference evidence="2 3" key="1">
    <citation type="journal article" date="2021" name="Elife">
        <title>Chloroplast acquisition without the gene transfer in kleptoplastic sea slugs, Plakobranchus ocellatus.</title>
        <authorList>
            <person name="Maeda T."/>
            <person name="Takahashi S."/>
            <person name="Yoshida T."/>
            <person name="Shimamura S."/>
            <person name="Takaki Y."/>
            <person name="Nagai Y."/>
            <person name="Toyoda A."/>
            <person name="Suzuki Y."/>
            <person name="Arimoto A."/>
            <person name="Ishii H."/>
            <person name="Satoh N."/>
            <person name="Nishiyama T."/>
            <person name="Hasebe M."/>
            <person name="Maruyama T."/>
            <person name="Minagawa J."/>
            <person name="Obokata J."/>
            <person name="Shigenobu S."/>
        </authorList>
    </citation>
    <scope>NUCLEOTIDE SEQUENCE [LARGE SCALE GENOMIC DNA]</scope>
</reference>
<feature type="region of interest" description="Disordered" evidence="1">
    <location>
        <begin position="69"/>
        <end position="92"/>
    </location>
</feature>
<dbReference type="AlphaFoldDB" id="A0AAV3ZEY1"/>
<feature type="region of interest" description="Disordered" evidence="1">
    <location>
        <begin position="179"/>
        <end position="283"/>
    </location>
</feature>
<gene>
    <name evidence="2" type="ORF">PoB_002429600</name>
</gene>
<accession>A0AAV3ZEY1</accession>